<dbReference type="AlphaFoldDB" id="A0A0G1Y1A1"/>
<sequence>MLTNLAVTKLLVVATLAFALAFMFTPVVMRFLFKHKFGKRLRDVKEAPIFHRLHAKKLGLPTMGGLVVWIPVLALALGLHALSIWLVALATNMAFGFLAGLAIHYLIAFSLSEDKLPTLEKECRGGEQILRFSLARQMKKAKKAQAAPAPVPASLPTSEVKKEEKIDLADIDEKLEEIFKE</sequence>
<evidence type="ECO:0008006" key="4">
    <source>
        <dbReference type="Google" id="ProtNLM"/>
    </source>
</evidence>
<evidence type="ECO:0000256" key="1">
    <source>
        <dbReference type="SAM" id="Phobius"/>
    </source>
</evidence>
<keyword evidence="1" id="KW-1133">Transmembrane helix</keyword>
<organism evidence="2 3">
    <name type="scientific">Candidatus Uhrbacteria bacterium GW2011_GWC2_53_7</name>
    <dbReference type="NCBI Taxonomy" id="1618986"/>
    <lineage>
        <taxon>Bacteria</taxon>
        <taxon>Candidatus Uhriibacteriota</taxon>
    </lineage>
</organism>
<proteinExistence type="predicted"/>
<gene>
    <name evidence="2" type="ORF">UY82_C0007G0008</name>
</gene>
<dbReference type="EMBL" id="LCRN01000007">
    <property type="protein sequence ID" value="KKW36940.1"/>
    <property type="molecule type" value="Genomic_DNA"/>
</dbReference>
<feature type="transmembrane region" description="Helical" evidence="1">
    <location>
        <begin position="66"/>
        <end position="87"/>
    </location>
</feature>
<evidence type="ECO:0000313" key="3">
    <source>
        <dbReference type="Proteomes" id="UP000033865"/>
    </source>
</evidence>
<comment type="caution">
    <text evidence="2">The sequence shown here is derived from an EMBL/GenBank/DDBJ whole genome shotgun (WGS) entry which is preliminary data.</text>
</comment>
<name>A0A0G1Y1A1_9BACT</name>
<feature type="transmembrane region" description="Helical" evidence="1">
    <location>
        <begin position="12"/>
        <end position="33"/>
    </location>
</feature>
<feature type="transmembrane region" description="Helical" evidence="1">
    <location>
        <begin position="93"/>
        <end position="111"/>
    </location>
</feature>
<accession>A0A0G1Y1A1</accession>
<protein>
    <recommendedName>
        <fullName evidence="4">Phospho-N-acetylmuramoyl-pentapeptide-transferase</fullName>
    </recommendedName>
</protein>
<keyword evidence="1" id="KW-0472">Membrane</keyword>
<keyword evidence="1" id="KW-0812">Transmembrane</keyword>
<dbReference type="Proteomes" id="UP000033865">
    <property type="component" value="Unassembled WGS sequence"/>
</dbReference>
<evidence type="ECO:0000313" key="2">
    <source>
        <dbReference type="EMBL" id="KKW36940.1"/>
    </source>
</evidence>
<reference evidence="2 3" key="1">
    <citation type="journal article" date="2015" name="Nature">
        <title>rRNA introns, odd ribosomes, and small enigmatic genomes across a large radiation of phyla.</title>
        <authorList>
            <person name="Brown C.T."/>
            <person name="Hug L.A."/>
            <person name="Thomas B.C."/>
            <person name="Sharon I."/>
            <person name="Castelle C.J."/>
            <person name="Singh A."/>
            <person name="Wilkins M.J."/>
            <person name="Williams K.H."/>
            <person name="Banfield J.F."/>
        </authorList>
    </citation>
    <scope>NUCLEOTIDE SEQUENCE [LARGE SCALE GENOMIC DNA]</scope>
</reference>